<dbReference type="GO" id="GO:0005886">
    <property type="term" value="C:plasma membrane"/>
    <property type="evidence" value="ECO:0007669"/>
    <property type="project" value="UniProtKB-SubCell"/>
</dbReference>
<evidence type="ECO:0000313" key="8">
    <source>
        <dbReference type="EMBL" id="EMR13356.1"/>
    </source>
</evidence>
<feature type="transmembrane region" description="Helical" evidence="7">
    <location>
        <begin position="112"/>
        <end position="136"/>
    </location>
</feature>
<evidence type="ECO:0000256" key="7">
    <source>
        <dbReference type="RuleBase" id="RU362048"/>
    </source>
</evidence>
<sequence length="209" mass="21926">MLELTEYSKFVIALLAVVDPLSIIPIFIGLTATLSVENRARAARLAVLTTMVILLIAVVAGEMILAFFGISIHSFRVAGGLLLLLMSIAMLKSGPDAERQSTATEFIHSGHSIGAVPLAMPLLAGPGAISLVIINAHKGDGIAHYGLLSAGILLLGVVLWLTFKMVPWIASRMGAMSINISTRIMGLIVAAIAIEFIASGLRGLFPALS</sequence>
<dbReference type="EMBL" id="APHR01000027">
    <property type="protein sequence ID" value="EMR13356.1"/>
    <property type="molecule type" value="Genomic_DNA"/>
</dbReference>
<dbReference type="AlphaFoldDB" id="M7P1J6"/>
<gene>
    <name evidence="8" type="ORF">MPL1_05694</name>
</gene>
<protein>
    <recommendedName>
        <fullName evidence="7">UPF0056 membrane protein</fullName>
    </recommendedName>
</protein>
<comment type="subcellular location">
    <subcellularLocation>
        <location evidence="1 7">Cell membrane</location>
        <topology evidence="1 7">Multi-pass membrane protein</topology>
    </subcellularLocation>
</comment>
<evidence type="ECO:0000256" key="3">
    <source>
        <dbReference type="ARBA" id="ARBA00022475"/>
    </source>
</evidence>
<dbReference type="STRING" id="1286106.MPL1_05694"/>
<feature type="transmembrane region" description="Helical" evidence="7">
    <location>
        <begin position="45"/>
        <end position="68"/>
    </location>
</feature>
<keyword evidence="5 7" id="KW-1133">Transmembrane helix</keyword>
<keyword evidence="4 7" id="KW-0812">Transmembrane</keyword>
<dbReference type="PANTHER" id="PTHR33508">
    <property type="entry name" value="UPF0056 MEMBRANE PROTEIN YHCE"/>
    <property type="match status" value="1"/>
</dbReference>
<feature type="transmembrane region" description="Helical" evidence="7">
    <location>
        <begin position="184"/>
        <end position="205"/>
    </location>
</feature>
<dbReference type="OrthoDB" id="21094at2"/>
<evidence type="ECO:0000313" key="9">
    <source>
        <dbReference type="Proteomes" id="UP000012019"/>
    </source>
</evidence>
<feature type="transmembrane region" description="Helical" evidence="7">
    <location>
        <begin position="74"/>
        <end position="91"/>
    </location>
</feature>
<keyword evidence="3" id="KW-1003">Cell membrane</keyword>
<dbReference type="RefSeq" id="WP_009726144.1">
    <property type="nucleotide sequence ID" value="NZ_APHR01000027.1"/>
</dbReference>
<feature type="transmembrane region" description="Helical" evidence="7">
    <location>
        <begin position="12"/>
        <end position="33"/>
    </location>
</feature>
<dbReference type="Pfam" id="PF01914">
    <property type="entry name" value="MarC"/>
    <property type="match status" value="1"/>
</dbReference>
<proteinExistence type="inferred from homology"/>
<evidence type="ECO:0000256" key="5">
    <source>
        <dbReference type="ARBA" id="ARBA00022989"/>
    </source>
</evidence>
<reference evidence="8 9" key="1">
    <citation type="journal article" date="2013" name="Genome Announc.">
        <title>Draft Genome Sequence of Methylophaga lonarensis MPLT, a Haloalkaliphilic (Non-Methane-Utilizing) Methylotroph.</title>
        <authorList>
            <person name="Shetty S.A."/>
            <person name="Marathe N.P."/>
            <person name="Munot H."/>
            <person name="Antony C.P."/>
            <person name="Dhotre D.P."/>
            <person name="Murrell J.C."/>
            <person name="Shouche Y.S."/>
        </authorList>
    </citation>
    <scope>NUCLEOTIDE SEQUENCE [LARGE SCALE GENOMIC DNA]</scope>
    <source>
        <strain evidence="8 9">MPL</strain>
    </source>
</reference>
<dbReference type="NCBIfam" id="TIGR00427">
    <property type="entry name" value="NAAT family transporter"/>
    <property type="match status" value="1"/>
</dbReference>
<dbReference type="Proteomes" id="UP000012019">
    <property type="component" value="Unassembled WGS sequence"/>
</dbReference>
<evidence type="ECO:0000256" key="6">
    <source>
        <dbReference type="ARBA" id="ARBA00023136"/>
    </source>
</evidence>
<dbReference type="eggNOG" id="COG2095">
    <property type="taxonomic scope" value="Bacteria"/>
</dbReference>
<dbReference type="PANTHER" id="PTHR33508:SF1">
    <property type="entry name" value="UPF0056 MEMBRANE PROTEIN YHCE"/>
    <property type="match status" value="1"/>
</dbReference>
<organism evidence="8 9">
    <name type="scientific">Methylophaga lonarensis MPL</name>
    <dbReference type="NCBI Taxonomy" id="1286106"/>
    <lineage>
        <taxon>Bacteria</taxon>
        <taxon>Pseudomonadati</taxon>
        <taxon>Pseudomonadota</taxon>
        <taxon>Gammaproteobacteria</taxon>
        <taxon>Thiotrichales</taxon>
        <taxon>Piscirickettsiaceae</taxon>
        <taxon>Methylophaga</taxon>
    </lineage>
</organism>
<accession>M7P1J6</accession>
<evidence type="ECO:0000256" key="4">
    <source>
        <dbReference type="ARBA" id="ARBA00022692"/>
    </source>
</evidence>
<dbReference type="PATRIC" id="fig|1286106.3.peg.1142"/>
<evidence type="ECO:0000256" key="1">
    <source>
        <dbReference type="ARBA" id="ARBA00004651"/>
    </source>
</evidence>
<dbReference type="InterPro" id="IPR002771">
    <property type="entry name" value="Multi_antbiot-R_MarC"/>
</dbReference>
<evidence type="ECO:0000256" key="2">
    <source>
        <dbReference type="ARBA" id="ARBA00009784"/>
    </source>
</evidence>
<comment type="caution">
    <text evidence="8">The sequence shown here is derived from an EMBL/GenBank/DDBJ whole genome shotgun (WGS) entry which is preliminary data.</text>
</comment>
<comment type="similarity">
    <text evidence="2 7">Belongs to the UPF0056 (MarC) family.</text>
</comment>
<keyword evidence="9" id="KW-1185">Reference proteome</keyword>
<name>M7P1J6_9GAMM</name>
<feature type="transmembrane region" description="Helical" evidence="7">
    <location>
        <begin position="142"/>
        <end position="163"/>
    </location>
</feature>
<keyword evidence="6 7" id="KW-0472">Membrane</keyword>